<dbReference type="EnsemblMetazoa" id="GPPI014867-RA">
    <property type="protein sequence ID" value="GPPI014867-PA"/>
    <property type="gene ID" value="GPPI014867"/>
</dbReference>
<name>A0A1B0B0K7_9MUSC</name>
<keyword evidence="1" id="KW-1133">Transmembrane helix</keyword>
<keyword evidence="3" id="KW-1185">Reference proteome</keyword>
<accession>A0A1B0B0K7</accession>
<evidence type="ECO:0000313" key="2">
    <source>
        <dbReference type="EnsemblMetazoa" id="GPPI014867-PA"/>
    </source>
</evidence>
<reference evidence="2" key="2">
    <citation type="submission" date="2020-05" db="UniProtKB">
        <authorList>
            <consortium name="EnsemblMetazoa"/>
        </authorList>
    </citation>
    <scope>IDENTIFICATION</scope>
    <source>
        <strain evidence="2">IAEA</strain>
    </source>
</reference>
<feature type="transmembrane region" description="Helical" evidence="1">
    <location>
        <begin position="126"/>
        <end position="151"/>
    </location>
</feature>
<dbReference type="VEuPathDB" id="VectorBase:GPPI014867"/>
<dbReference type="AlphaFoldDB" id="A0A1B0B0K7"/>
<protein>
    <submittedName>
        <fullName evidence="2">Uncharacterized protein</fullName>
    </submittedName>
</protein>
<organism evidence="2 3">
    <name type="scientific">Glossina palpalis gambiensis</name>
    <dbReference type="NCBI Taxonomy" id="67801"/>
    <lineage>
        <taxon>Eukaryota</taxon>
        <taxon>Metazoa</taxon>
        <taxon>Ecdysozoa</taxon>
        <taxon>Arthropoda</taxon>
        <taxon>Hexapoda</taxon>
        <taxon>Insecta</taxon>
        <taxon>Pterygota</taxon>
        <taxon>Neoptera</taxon>
        <taxon>Endopterygota</taxon>
        <taxon>Diptera</taxon>
        <taxon>Brachycera</taxon>
        <taxon>Muscomorpha</taxon>
        <taxon>Hippoboscoidea</taxon>
        <taxon>Glossinidae</taxon>
        <taxon>Glossina</taxon>
    </lineage>
</organism>
<sequence length="226" mass="24921">MKELKIEADHVNNKIKKYQVAHFTKVPKCLCNNCHFEQESSELCSKIGGNAQAGKPCMADCSEATATLWSYRKYKTRQMKSKINSMQVIPLAILACSSIGRGSFVVVVVVVVVVLALIVANVEVEVVVVVLVIVVVLVVEGGILVVVGAAIEKGLGFGTLRLEQASIVEGQHISINNVKRQHIIIFGIHFLRAVENRIKIQLNTLTTLSQQIFISQNMWNQVRKSI</sequence>
<feature type="transmembrane region" description="Helical" evidence="1">
    <location>
        <begin position="88"/>
        <end position="120"/>
    </location>
</feature>
<evidence type="ECO:0000313" key="3">
    <source>
        <dbReference type="Proteomes" id="UP000092460"/>
    </source>
</evidence>
<keyword evidence="1" id="KW-0472">Membrane</keyword>
<dbReference type="Proteomes" id="UP000092460">
    <property type="component" value="Unassembled WGS sequence"/>
</dbReference>
<keyword evidence="1" id="KW-0812">Transmembrane</keyword>
<proteinExistence type="predicted"/>
<dbReference type="EMBL" id="JXJN01006773">
    <property type="status" value="NOT_ANNOTATED_CDS"/>
    <property type="molecule type" value="Genomic_DNA"/>
</dbReference>
<evidence type="ECO:0000256" key="1">
    <source>
        <dbReference type="SAM" id="Phobius"/>
    </source>
</evidence>
<reference evidence="3" key="1">
    <citation type="submission" date="2015-01" db="EMBL/GenBank/DDBJ databases">
        <authorList>
            <person name="Aksoy S."/>
            <person name="Warren W."/>
            <person name="Wilson R.K."/>
        </authorList>
    </citation>
    <scope>NUCLEOTIDE SEQUENCE [LARGE SCALE GENOMIC DNA]</scope>
    <source>
        <strain evidence="3">IAEA</strain>
    </source>
</reference>